<gene>
    <name evidence="2" type="ORF">ET33_22645</name>
</gene>
<feature type="region of interest" description="Disordered" evidence="1">
    <location>
        <begin position="117"/>
        <end position="137"/>
    </location>
</feature>
<dbReference type="EMBL" id="JNVM01000036">
    <property type="protein sequence ID" value="KEQ22499.1"/>
    <property type="molecule type" value="Genomic_DNA"/>
</dbReference>
<reference evidence="2 3" key="1">
    <citation type="submission" date="2014-06" db="EMBL/GenBank/DDBJ databases">
        <title>Draft genome sequence of Paenibacillus sp. MSt1.</title>
        <authorList>
            <person name="Aw Y.K."/>
            <person name="Ong K.S."/>
            <person name="Gan H.M."/>
            <person name="Lee S.M."/>
        </authorList>
    </citation>
    <scope>NUCLEOTIDE SEQUENCE [LARGE SCALE GENOMIC DNA]</scope>
    <source>
        <strain evidence="2 3">MSt1</strain>
    </source>
</reference>
<keyword evidence="3" id="KW-1185">Reference proteome</keyword>
<evidence type="ECO:0000313" key="2">
    <source>
        <dbReference type="EMBL" id="KEQ22499.1"/>
    </source>
</evidence>
<dbReference type="RefSeq" id="WP_051775821.1">
    <property type="nucleotide sequence ID" value="NZ_JNVM01000036.1"/>
</dbReference>
<name>A0A081NVM6_9BACL</name>
<dbReference type="eggNOG" id="COG2801">
    <property type="taxonomic scope" value="Bacteria"/>
</dbReference>
<accession>A0A081NVM6</accession>
<dbReference type="Gene3D" id="3.30.420.10">
    <property type="entry name" value="Ribonuclease H-like superfamily/Ribonuclease H"/>
    <property type="match status" value="1"/>
</dbReference>
<sequence length="137" mass="16185">MINAFNLHVENAAPYRADWKGIVEKQFDIVQKKVKSFLPGYVDKDFQERGARDYRLDAKLTLEQFTQIMIKQILKYNTSHYLESYTRDEDMIRDGIEPIPLQLWNWGDREPFRKITNLPEGVDSTPPLTTRVRDSYS</sequence>
<proteinExistence type="predicted"/>
<dbReference type="GO" id="GO:0003676">
    <property type="term" value="F:nucleic acid binding"/>
    <property type="evidence" value="ECO:0007669"/>
    <property type="project" value="InterPro"/>
</dbReference>
<dbReference type="AlphaFoldDB" id="A0A081NVM6"/>
<comment type="caution">
    <text evidence="2">The sequence shown here is derived from an EMBL/GenBank/DDBJ whole genome shotgun (WGS) entry which is preliminary data.</text>
</comment>
<dbReference type="Proteomes" id="UP000028123">
    <property type="component" value="Unassembled WGS sequence"/>
</dbReference>
<evidence type="ECO:0000313" key="3">
    <source>
        <dbReference type="Proteomes" id="UP000028123"/>
    </source>
</evidence>
<evidence type="ECO:0000256" key="1">
    <source>
        <dbReference type="SAM" id="MobiDB-lite"/>
    </source>
</evidence>
<organism evidence="2 3">
    <name type="scientific">Paenibacillus tyrfis</name>
    <dbReference type="NCBI Taxonomy" id="1501230"/>
    <lineage>
        <taxon>Bacteria</taxon>
        <taxon>Bacillati</taxon>
        <taxon>Bacillota</taxon>
        <taxon>Bacilli</taxon>
        <taxon>Bacillales</taxon>
        <taxon>Paenibacillaceae</taxon>
        <taxon>Paenibacillus</taxon>
    </lineage>
</organism>
<protein>
    <submittedName>
        <fullName evidence="2">Uncharacterized protein</fullName>
    </submittedName>
</protein>
<dbReference type="InterPro" id="IPR036397">
    <property type="entry name" value="RNaseH_sf"/>
</dbReference>